<dbReference type="Pfam" id="PF07703">
    <property type="entry name" value="A2M_BRD"/>
    <property type="match status" value="1"/>
</dbReference>
<dbReference type="Gene3D" id="6.20.50.160">
    <property type="match status" value="1"/>
</dbReference>
<name>A0A5Q2UA77_CYPCA</name>
<dbReference type="InterPro" id="IPR036595">
    <property type="entry name" value="A-macroglobulin_rcpt-bd_sf"/>
</dbReference>
<dbReference type="InterPro" id="IPR019742">
    <property type="entry name" value="MacrogloblnA2_CS"/>
</dbReference>
<sequence>MRVDSLWLAAVAVSLPVLSLCDPLYILSAPNILKVGSPEKVFVEAQDYSGASLNVKISVRSPKDNREVPSNAFSFEKGVQQYAVLQAQFPQKLMEKKVMVIFQSGHIVLQTDKTIYTPDSTVYYRVFSLSPGMTQPVESGVRVEILTPDGISLESKSVYPGGGMVSGTFSLTDPASPGLWKLVAWHQNSPQKNFSSEFEVKEYVLPSFAVSLSPQKAFFYVNDDSLTVDIVAKYLFGEAVNGHGFVVFGVVTEDKGKISIPGSLQRVKIWDGSGTAELRRKHILQSFPNIMQLVGKSLYITVSVLTESGSEMVEAHKKGIQIVTSPYTIHFRRTPHFFKPGMPFDVSVGNIDQKQKTWEYWDLLFALNDASFILYVLAWFCIKVYITNPDQTPAENVEVEVNPGGVRGQTRANGIAKVTVNTPGGSSTLEIIVRPAIITALMFHCSVAYCSQHIRKQCIYSFQAKTKDPQLSDEQQAVRKMTAQAYETKGGSNNYLHIGIGAAELQIGDSLKVSLNLGRSPGVRDQDFTYMILSKGQIVKADRFKREGQSLVTLSLTVTKDMVPSFRFVAYYHVGSSEVVSDSVWVDVKDTCMGTLKVQVHDPDTVYEPGKDFGLRITGDPGAKVGLVAVDKGVYVLNNKNRITQTKIWDVVESHDIGCTAGSGKDSMEVFSDAGLLFESSSAGGTGVRTSESEDFVNSDDIVTRTLFPESWLWEEVVLPKCSSLNHQCQTTTLPRDGLKLKDSITTWEITAISLSSTHGICVADVQEMTVVKNFFIDLKLPYSAVRNEQIEIKAIIHNLYSRKVKVRVELMETKDICSPASKRGKFYTTVTVDAKSSYSVPFVLVPLALGRHAIEVKAAAAGRGSDGVKKDLLVVSEGVLTKLNENLQLRPSKKGGEHVEVIKSLILRDQAPNTPAKTYVSAIGDIISITIEKAISGQAMGSLIFQPGGCGEQNMIGLTMPVIATHYLDKTSQWHTVSTGLRQTAVTYITRGYNQQLAYRKNDGSYAAWIGRPSSTWLTAYVAKVFAMASNIVNIDQNVICSALQWLIMNKQLPDGVFREDAPVIHGEMTGNVHGGDSQASMTAFVLIALQEGRGICASQISSLDSGINKATVYLKSHLHSLTNPYAVAMASYALASGNALDKQVLLRKASADGSHWPVPGSSSFTLEASAYALLALVKAQDFQNAAPIVNWLNNQRQYNGGYGTTQATIMVFQAVAEYRIQVKDIKQLDLEMTIRVEGSQQPIVWNFNKENSHLTQTEKIQSNRQITISAKGSGEASVTVVTEYYAKPKESKSTCKNFELALAFERENKVTYQGATESYKLVINTRYLSADRDATMSILDISLLTGFVVDENDLKALSTGHDRMIEKFEMNKQLSERGSLIIYLDKISHTREDRISFRLHRIMNGGFLQPAAVTVYEYYSIENRCLRFYHPTRKEGALQKICKNDVCQCAEVYKAVVLKEQEDALTVNYDMRIELALKTGPEIDVEGKQRTFSLQISCKEALDLKQGESYLVMGQADDVQLEGRIGQYALGERTWLEFWPSLEQSKTSTELREKYNGMLSLQQDLRFGPEIDVEGKQRTFSLQISCKEALDLKQGESYLVMGQADDVQLEGRIGQYALGERTWLEFWPSLEQSKTSTELREKYNDMLSLQQDLRFGCN</sequence>
<dbReference type="Pfam" id="PF17790">
    <property type="entry name" value="MG1"/>
    <property type="match status" value="1"/>
</dbReference>
<protein>
    <submittedName>
        <fullName evidence="7">Complement system-related protein C3a.4</fullName>
    </submittedName>
</protein>
<evidence type="ECO:0000259" key="6">
    <source>
        <dbReference type="PROSITE" id="PS50189"/>
    </source>
</evidence>
<dbReference type="GO" id="GO:0005615">
    <property type="term" value="C:extracellular space"/>
    <property type="evidence" value="ECO:0007669"/>
    <property type="project" value="InterPro"/>
</dbReference>
<reference evidence="7" key="1">
    <citation type="submission" date="2019-04" db="EMBL/GenBank/DDBJ databases">
        <title>Genome-wide analysis of complement system genes in common carp (Cyprinus carpio): identification, evolution, and mRNA expression profiles.</title>
        <authorList>
            <person name="Lv H."/>
            <person name="Xu P."/>
            <person name="Li X."/>
        </authorList>
    </citation>
    <scope>NUCLEOTIDE SEQUENCE</scope>
    <source>
        <strain evidence="7">YR00</strain>
        <tissue evidence="7">Muscle</tissue>
    </source>
</reference>
<evidence type="ECO:0000256" key="3">
    <source>
        <dbReference type="ARBA" id="ARBA00022966"/>
    </source>
</evidence>
<feature type="signal peptide" evidence="5">
    <location>
        <begin position="1"/>
        <end position="21"/>
    </location>
</feature>
<dbReference type="Gene3D" id="2.20.130.20">
    <property type="match status" value="1"/>
</dbReference>
<dbReference type="Gene3D" id="1.20.50.70">
    <property type="match status" value="1"/>
</dbReference>
<dbReference type="SMART" id="SM01419">
    <property type="entry name" value="Thiol-ester_cl"/>
    <property type="match status" value="1"/>
</dbReference>
<dbReference type="SUPFAM" id="SSF50242">
    <property type="entry name" value="TIMP-like"/>
    <property type="match status" value="2"/>
</dbReference>
<keyword evidence="5" id="KW-0732">Signal</keyword>
<dbReference type="Pfam" id="PF07678">
    <property type="entry name" value="TED_complement"/>
    <property type="match status" value="1"/>
</dbReference>
<dbReference type="Pfam" id="PF00207">
    <property type="entry name" value="A2M"/>
    <property type="match status" value="1"/>
</dbReference>
<dbReference type="PROSITE" id="PS50189">
    <property type="entry name" value="NTR"/>
    <property type="match status" value="1"/>
</dbReference>
<dbReference type="InterPro" id="IPR001599">
    <property type="entry name" value="Macroglobln_a2"/>
</dbReference>
<dbReference type="InterPro" id="IPR008930">
    <property type="entry name" value="Terpenoid_cyclase/PrenylTrfase"/>
</dbReference>
<dbReference type="Gene3D" id="2.60.120.1540">
    <property type="match status" value="1"/>
</dbReference>
<accession>A0A5Q2UA77</accession>
<proteinExistence type="evidence at transcript level"/>
<evidence type="ECO:0000256" key="5">
    <source>
        <dbReference type="SAM" id="SignalP"/>
    </source>
</evidence>
<dbReference type="FunFam" id="2.60.40.10:FF:000155">
    <property type="entry name" value="complement C3 isoform X1"/>
    <property type="match status" value="1"/>
</dbReference>
<dbReference type="Gene3D" id="2.60.40.10">
    <property type="entry name" value="Immunoglobulins"/>
    <property type="match status" value="2"/>
</dbReference>
<dbReference type="Pfam" id="PF01835">
    <property type="entry name" value="MG2"/>
    <property type="match status" value="1"/>
</dbReference>
<dbReference type="SMART" id="SM01360">
    <property type="entry name" value="A2M"/>
    <property type="match status" value="1"/>
</dbReference>
<keyword evidence="4" id="KW-1015">Disulfide bond</keyword>
<dbReference type="FunFam" id="2.60.40.1930:FF:000008">
    <property type="entry name" value="Complement C3"/>
    <property type="match status" value="1"/>
</dbReference>
<evidence type="ECO:0000256" key="4">
    <source>
        <dbReference type="ARBA" id="ARBA00023157"/>
    </source>
</evidence>
<dbReference type="Pfam" id="PF07677">
    <property type="entry name" value="A2M_recep"/>
    <property type="match status" value="1"/>
</dbReference>
<dbReference type="GO" id="GO:0004866">
    <property type="term" value="F:endopeptidase inhibitor activity"/>
    <property type="evidence" value="ECO:0007669"/>
    <property type="project" value="InterPro"/>
</dbReference>
<dbReference type="InterPro" id="IPR013783">
    <property type="entry name" value="Ig-like_fold"/>
</dbReference>
<dbReference type="SUPFAM" id="SSF48239">
    <property type="entry name" value="Terpenoid cyclases/Protein prenyltransferases"/>
    <property type="match status" value="1"/>
</dbReference>
<dbReference type="SUPFAM" id="SSF49410">
    <property type="entry name" value="Alpha-macroglobulin receptor domain"/>
    <property type="match status" value="1"/>
</dbReference>
<dbReference type="Pfam" id="PF17789">
    <property type="entry name" value="MG4"/>
    <property type="match status" value="1"/>
</dbReference>
<dbReference type="Pfam" id="PF17791">
    <property type="entry name" value="MG3"/>
    <property type="match status" value="1"/>
</dbReference>
<dbReference type="PANTHER" id="PTHR11412">
    <property type="entry name" value="MACROGLOBULIN / COMPLEMENT"/>
    <property type="match status" value="1"/>
</dbReference>
<dbReference type="InterPro" id="IPR001134">
    <property type="entry name" value="Netrin_domain"/>
</dbReference>
<dbReference type="Gene3D" id="1.50.10.20">
    <property type="match status" value="1"/>
</dbReference>
<dbReference type="InterPro" id="IPR050473">
    <property type="entry name" value="A2M/Complement_sys"/>
</dbReference>
<dbReference type="EMBL" id="MK848730">
    <property type="protein sequence ID" value="QGH45424.1"/>
    <property type="molecule type" value="mRNA"/>
</dbReference>
<dbReference type="InterPro" id="IPR011625">
    <property type="entry name" value="A2M_N_BRD"/>
</dbReference>
<dbReference type="InterPro" id="IPR009048">
    <property type="entry name" value="A-macroglobulin_rcpt-bd"/>
</dbReference>
<dbReference type="InterPro" id="IPR011626">
    <property type="entry name" value="Alpha-macroglobulin_TED"/>
</dbReference>
<dbReference type="CDD" id="cd02896">
    <property type="entry name" value="complement_C3_C4_C5"/>
    <property type="match status" value="1"/>
</dbReference>
<dbReference type="Gene3D" id="2.60.40.1940">
    <property type="match status" value="1"/>
</dbReference>
<organism evidence="7">
    <name type="scientific">Cyprinus carpio</name>
    <name type="common">Common carp</name>
    <dbReference type="NCBI Taxonomy" id="7962"/>
    <lineage>
        <taxon>Eukaryota</taxon>
        <taxon>Metazoa</taxon>
        <taxon>Chordata</taxon>
        <taxon>Craniata</taxon>
        <taxon>Vertebrata</taxon>
        <taxon>Euteleostomi</taxon>
        <taxon>Actinopterygii</taxon>
        <taxon>Neopterygii</taxon>
        <taxon>Teleostei</taxon>
        <taxon>Ostariophysi</taxon>
        <taxon>Cypriniformes</taxon>
        <taxon>Cyprinidae</taxon>
        <taxon>Cyprininae</taxon>
        <taxon>Cyprinus</taxon>
    </lineage>
</organism>
<dbReference type="InterPro" id="IPR040839">
    <property type="entry name" value="MG4"/>
</dbReference>
<evidence type="ECO:0000256" key="2">
    <source>
        <dbReference type="ARBA" id="ARBA00022525"/>
    </source>
</evidence>
<dbReference type="PROSITE" id="PS00477">
    <property type="entry name" value="ALPHA_2_MACROGLOBULIN"/>
    <property type="match status" value="1"/>
</dbReference>
<dbReference type="Gene3D" id="2.60.40.1930">
    <property type="match status" value="3"/>
</dbReference>
<dbReference type="InterPro" id="IPR018933">
    <property type="entry name" value="Netrin_module_non-TIMP"/>
</dbReference>
<dbReference type="Gene3D" id="2.40.50.120">
    <property type="match status" value="1"/>
</dbReference>
<evidence type="ECO:0000313" key="7">
    <source>
        <dbReference type="EMBL" id="QGH45424.1"/>
    </source>
</evidence>
<dbReference type="InterPro" id="IPR041555">
    <property type="entry name" value="MG3"/>
</dbReference>
<evidence type="ECO:0000256" key="1">
    <source>
        <dbReference type="ARBA" id="ARBA00004613"/>
    </source>
</evidence>
<dbReference type="FunFam" id="2.60.40.1940:FF:000001">
    <property type="entry name" value="Complement component C3"/>
    <property type="match status" value="1"/>
</dbReference>
<dbReference type="InterPro" id="IPR008993">
    <property type="entry name" value="TIMP-like_OB-fold"/>
</dbReference>
<feature type="chain" id="PRO_5024359569" evidence="5">
    <location>
        <begin position="22"/>
        <end position="1660"/>
    </location>
</feature>
<dbReference type="Gene3D" id="2.60.40.690">
    <property type="entry name" value="Alpha-macroglobulin, receptor-binding domain"/>
    <property type="match status" value="1"/>
</dbReference>
<dbReference type="InterPro" id="IPR048848">
    <property type="entry name" value="C3_CUB2"/>
</dbReference>
<keyword evidence="3" id="KW-0882">Thioester bond</keyword>
<dbReference type="PANTHER" id="PTHR11412:SF81">
    <property type="entry name" value="COMPLEMENT C3"/>
    <property type="match status" value="1"/>
</dbReference>
<dbReference type="Pfam" id="PF01759">
    <property type="entry name" value="NTR"/>
    <property type="match status" value="2"/>
</dbReference>
<dbReference type="InterPro" id="IPR047565">
    <property type="entry name" value="Alpha-macroglob_thiol-ester_cl"/>
</dbReference>
<dbReference type="SMART" id="SM01359">
    <property type="entry name" value="A2M_N_2"/>
    <property type="match status" value="1"/>
</dbReference>
<keyword evidence="2" id="KW-0964">Secreted</keyword>
<comment type="subcellular location">
    <subcellularLocation>
        <location evidence="1">Secreted</location>
    </subcellularLocation>
</comment>
<feature type="domain" description="NTR" evidence="6">
    <location>
        <begin position="1427"/>
        <end position="1565"/>
    </location>
</feature>
<dbReference type="SMART" id="SM01361">
    <property type="entry name" value="A2M_recep"/>
    <property type="match status" value="1"/>
</dbReference>
<dbReference type="InterPro" id="IPR002890">
    <property type="entry name" value="MG2"/>
</dbReference>
<dbReference type="InterPro" id="IPR041425">
    <property type="entry name" value="C3/4/5_MG1"/>
</dbReference>
<dbReference type="SMART" id="SM00643">
    <property type="entry name" value="C345C"/>
    <property type="match status" value="2"/>
</dbReference>
<dbReference type="Pfam" id="PF21308">
    <property type="entry name" value="C3_CUB2"/>
    <property type="match status" value="1"/>
</dbReference>